<dbReference type="PATRIC" id="fig|1678840.3.peg.1819"/>
<dbReference type="Proteomes" id="UP000053370">
    <property type="component" value="Unassembled WGS sequence"/>
</dbReference>
<dbReference type="PROSITE" id="PS00061">
    <property type="entry name" value="ADH_SHORT"/>
    <property type="match status" value="1"/>
</dbReference>
<dbReference type="GO" id="GO:0005975">
    <property type="term" value="P:carbohydrate metabolic process"/>
    <property type="evidence" value="ECO:0007669"/>
    <property type="project" value="UniProtKB-ARBA"/>
</dbReference>
<dbReference type="Pfam" id="PF13561">
    <property type="entry name" value="adh_short_C2"/>
    <property type="match status" value="1"/>
</dbReference>
<evidence type="ECO:0000313" key="4">
    <source>
        <dbReference type="Proteomes" id="UP000053370"/>
    </source>
</evidence>
<protein>
    <submittedName>
        <fullName evidence="3">NAD(P)-dependent dehydrogenase, short-chain alcohol dehydrogenase family</fullName>
    </submittedName>
</protein>
<dbReference type="NCBIfam" id="NF005559">
    <property type="entry name" value="PRK07231.1"/>
    <property type="match status" value="1"/>
</dbReference>
<sequence length="261" mass="28736">MSTENVMDQFSLKNRIAIVTGGGQGLGKQMAIGLAEAGAKIVIAARRTESAYETQKFLESKNFDCSVVKMDVRNEIDVKNMVDFMMEKFGRIDILVNNAGTWRGDDAEKVTTEDWKEVIDINLTGPFIISREVGKVMLSQRKGSIINIASMSGMIVNTPQNQCAYNASKGGLIMLTKSMATEWAQRGVRVNAICPGYMRTEMSEDRYQKKDPAIERWFAMTPMGRSGTADELKGIAVYLASDASSFVTGSTFLVDGGYTAW</sequence>
<dbReference type="InterPro" id="IPR020904">
    <property type="entry name" value="Sc_DH/Rdtase_CS"/>
</dbReference>
<dbReference type="EMBL" id="DF968181">
    <property type="protein sequence ID" value="GAP40542.1"/>
    <property type="molecule type" value="Genomic_DNA"/>
</dbReference>
<dbReference type="PRINTS" id="PR00080">
    <property type="entry name" value="SDRFAMILY"/>
</dbReference>
<comment type="similarity">
    <text evidence="1">Belongs to the short-chain dehydrogenases/reductases (SDR) family.</text>
</comment>
<dbReference type="AlphaFoldDB" id="A0A0S7BS67"/>
<gene>
    <name evidence="3" type="ORF">ATC1_13518</name>
</gene>
<keyword evidence="4" id="KW-1185">Reference proteome</keyword>
<reference evidence="3" key="1">
    <citation type="journal article" date="2015" name="Genome Announc.">
        <title>Draft Genome Sequence of Anaerolineae Strain TC1, a Novel Isolate from a Methanogenic Wastewater Treatment System.</title>
        <authorList>
            <person name="Matsuura N."/>
            <person name="Tourlousse D.M."/>
            <person name="Sun L."/>
            <person name="Toyonaga M."/>
            <person name="Kuroda K."/>
            <person name="Ohashi A."/>
            <person name="Cruz R."/>
            <person name="Yamaguchi T."/>
            <person name="Sekiguchi Y."/>
        </authorList>
    </citation>
    <scope>NUCLEOTIDE SEQUENCE [LARGE SCALE GENOMIC DNA]</scope>
    <source>
        <strain evidence="3">TC1</strain>
    </source>
</reference>
<dbReference type="FunFam" id="3.40.50.720:FF:000240">
    <property type="entry name" value="SDR family oxidoreductase"/>
    <property type="match status" value="1"/>
</dbReference>
<organism evidence="3">
    <name type="scientific">Flexilinea flocculi</name>
    <dbReference type="NCBI Taxonomy" id="1678840"/>
    <lineage>
        <taxon>Bacteria</taxon>
        <taxon>Bacillati</taxon>
        <taxon>Chloroflexota</taxon>
        <taxon>Anaerolineae</taxon>
        <taxon>Anaerolineales</taxon>
        <taxon>Anaerolineaceae</taxon>
        <taxon>Flexilinea</taxon>
    </lineage>
</organism>
<evidence type="ECO:0000256" key="2">
    <source>
        <dbReference type="ARBA" id="ARBA00023002"/>
    </source>
</evidence>
<dbReference type="RefSeq" id="WP_062279928.1">
    <property type="nucleotide sequence ID" value="NZ_DF968181.1"/>
</dbReference>
<evidence type="ECO:0000313" key="3">
    <source>
        <dbReference type="EMBL" id="GAP40542.1"/>
    </source>
</evidence>
<keyword evidence="2" id="KW-0560">Oxidoreductase</keyword>
<dbReference type="OrthoDB" id="9803333at2"/>
<dbReference type="SUPFAM" id="SSF51735">
    <property type="entry name" value="NAD(P)-binding Rossmann-fold domains"/>
    <property type="match status" value="1"/>
</dbReference>
<dbReference type="InterPro" id="IPR036291">
    <property type="entry name" value="NAD(P)-bd_dom_sf"/>
</dbReference>
<dbReference type="PANTHER" id="PTHR42760:SF115">
    <property type="entry name" value="3-OXOACYL-[ACYL-CARRIER-PROTEIN] REDUCTASE FABG"/>
    <property type="match status" value="1"/>
</dbReference>
<dbReference type="STRING" id="1678840.ATC1_13518"/>
<dbReference type="Gene3D" id="3.40.50.720">
    <property type="entry name" value="NAD(P)-binding Rossmann-like Domain"/>
    <property type="match status" value="1"/>
</dbReference>
<proteinExistence type="inferred from homology"/>
<name>A0A0S7BS67_9CHLR</name>
<evidence type="ECO:0000256" key="1">
    <source>
        <dbReference type="ARBA" id="ARBA00006484"/>
    </source>
</evidence>
<dbReference type="PANTHER" id="PTHR42760">
    <property type="entry name" value="SHORT-CHAIN DEHYDROGENASES/REDUCTASES FAMILY MEMBER"/>
    <property type="match status" value="1"/>
</dbReference>
<dbReference type="InterPro" id="IPR002347">
    <property type="entry name" value="SDR_fam"/>
</dbReference>
<accession>A0A0S7BS67</accession>
<dbReference type="PRINTS" id="PR00081">
    <property type="entry name" value="GDHRDH"/>
</dbReference>
<dbReference type="NCBIfam" id="NF006070">
    <property type="entry name" value="PRK08213.1"/>
    <property type="match status" value="1"/>
</dbReference>
<dbReference type="GO" id="GO:0016616">
    <property type="term" value="F:oxidoreductase activity, acting on the CH-OH group of donors, NAD or NADP as acceptor"/>
    <property type="evidence" value="ECO:0007669"/>
    <property type="project" value="TreeGrafter"/>
</dbReference>